<dbReference type="RefSeq" id="WP_084238104.1">
    <property type="nucleotide sequence ID" value="NZ_FWXT01000001.1"/>
</dbReference>
<gene>
    <name evidence="2" type="ORF">SAMN04488524_1931</name>
</gene>
<dbReference type="PROSITE" id="PS51257">
    <property type="entry name" value="PROKAR_LIPOPROTEIN"/>
    <property type="match status" value="1"/>
</dbReference>
<evidence type="ECO:0000313" key="3">
    <source>
        <dbReference type="Proteomes" id="UP000192756"/>
    </source>
</evidence>
<dbReference type="OrthoDB" id="893223at2"/>
<organism evidence="2 3">
    <name type="scientific">Pedobacter africanus</name>
    <dbReference type="NCBI Taxonomy" id="151894"/>
    <lineage>
        <taxon>Bacteria</taxon>
        <taxon>Pseudomonadati</taxon>
        <taxon>Bacteroidota</taxon>
        <taxon>Sphingobacteriia</taxon>
        <taxon>Sphingobacteriales</taxon>
        <taxon>Sphingobacteriaceae</taxon>
        <taxon>Pedobacter</taxon>
    </lineage>
</organism>
<dbReference type="STRING" id="151894.SAMN04488524_1931"/>
<accession>A0A1W2B5K7</accession>
<dbReference type="EMBL" id="FWXT01000001">
    <property type="protein sequence ID" value="SMC68124.1"/>
    <property type="molecule type" value="Genomic_DNA"/>
</dbReference>
<proteinExistence type="predicted"/>
<protein>
    <recommendedName>
        <fullName evidence="4">DUF1735 domain-containing protein</fullName>
    </recommendedName>
</protein>
<evidence type="ECO:0000256" key="1">
    <source>
        <dbReference type="SAM" id="SignalP"/>
    </source>
</evidence>
<evidence type="ECO:0000313" key="2">
    <source>
        <dbReference type="EMBL" id="SMC68124.1"/>
    </source>
</evidence>
<keyword evidence="1" id="KW-0732">Signal</keyword>
<feature type="signal peptide" evidence="1">
    <location>
        <begin position="1"/>
        <end position="20"/>
    </location>
</feature>
<name>A0A1W2B5K7_9SPHI</name>
<feature type="chain" id="PRO_5012709614" description="DUF1735 domain-containing protein" evidence="1">
    <location>
        <begin position="21"/>
        <end position="149"/>
    </location>
</feature>
<evidence type="ECO:0008006" key="4">
    <source>
        <dbReference type="Google" id="ProtNLM"/>
    </source>
</evidence>
<dbReference type="Proteomes" id="UP000192756">
    <property type="component" value="Unassembled WGS sequence"/>
</dbReference>
<keyword evidence="3" id="KW-1185">Reference proteome</keyword>
<sequence length="149" mass="15954">MKKKILTYAALLIASAALFSACKKNDADQWLKDNVNVIGKVPVIAGFTVKPPQTTNVAAGGTVQLDLRYWSDDPIDKINLRSTVGTGTQQAVSTTAYQKAYSQVSKTDSLLLPYPVPAGLAVGTAIVMEVEVVNKNTLTKKTTLSLKVQ</sequence>
<reference evidence="3" key="1">
    <citation type="submission" date="2017-04" db="EMBL/GenBank/DDBJ databases">
        <authorList>
            <person name="Varghese N."/>
            <person name="Submissions S."/>
        </authorList>
    </citation>
    <scope>NUCLEOTIDE SEQUENCE [LARGE SCALE GENOMIC DNA]</scope>
    <source>
        <strain evidence="3">DSM 12126</strain>
    </source>
</reference>
<dbReference type="AlphaFoldDB" id="A0A1W2B5K7"/>